<feature type="compositionally biased region" description="Basic and acidic residues" evidence="1">
    <location>
        <begin position="166"/>
        <end position="175"/>
    </location>
</feature>
<dbReference type="Proteomes" id="UP001175261">
    <property type="component" value="Unassembled WGS sequence"/>
</dbReference>
<reference evidence="2" key="1">
    <citation type="submission" date="2022-10" db="EMBL/GenBank/DDBJ databases">
        <title>Determination and structural analysis of whole genome sequence of Sarocladium strictum F4-1.</title>
        <authorList>
            <person name="Hu L."/>
            <person name="Jiang Y."/>
        </authorList>
    </citation>
    <scope>NUCLEOTIDE SEQUENCE</scope>
    <source>
        <strain evidence="2">F4-1</strain>
    </source>
</reference>
<feature type="compositionally biased region" description="Polar residues" evidence="1">
    <location>
        <begin position="224"/>
        <end position="241"/>
    </location>
</feature>
<comment type="caution">
    <text evidence="2">The sequence shown here is derived from an EMBL/GenBank/DDBJ whole genome shotgun (WGS) entry which is preliminary data.</text>
</comment>
<protein>
    <submittedName>
        <fullName evidence="2">Uncharacterized protein</fullName>
    </submittedName>
</protein>
<sequence length="387" mass="43710">MASSRGGLDPDDVEPVAPHGQVALSPVIEDLLRTRYCIPHTTLLVEKLQITPVSRSGRWRAVMLLLGDGQLCIQAILGGGLHRFVETGQINVGAYVRLDDFMIRFRELEGDGEGNTEKVVYLAVEDLVTVGWNKSYQEARRKQVLEAEEELRKQNAPDPEEAELEYEGRAVDKAQQEQSYRPRKKQHIDESNDEDDEDDAFEDAPRASQDRALPARLPQPLSKGPSSSIKQDARSSSSIRSQLVAMPRDWHDPQTPLKLTTLRNIPLLPYAQNWTCNVLAIITSLSEVETSHLPPYRQRIARIADPSTTKRVHLTVFLNPEEFNPKIGSSVLLVGVKNHRFDGGSLKKYVSDTVPAQWWFENPWDLGWCDVQGLTEWWADVESRQNS</sequence>
<dbReference type="AlphaFoldDB" id="A0AA39L8V1"/>
<keyword evidence="3" id="KW-1185">Reference proteome</keyword>
<dbReference type="EMBL" id="JAPDFR010000003">
    <property type="protein sequence ID" value="KAK0388144.1"/>
    <property type="molecule type" value="Genomic_DNA"/>
</dbReference>
<proteinExistence type="predicted"/>
<evidence type="ECO:0000313" key="3">
    <source>
        <dbReference type="Proteomes" id="UP001175261"/>
    </source>
</evidence>
<feature type="compositionally biased region" description="Acidic residues" evidence="1">
    <location>
        <begin position="191"/>
        <end position="202"/>
    </location>
</feature>
<gene>
    <name evidence="2" type="ORF">NLU13_4389</name>
</gene>
<name>A0AA39L8V1_SARSR</name>
<evidence type="ECO:0000256" key="1">
    <source>
        <dbReference type="SAM" id="MobiDB-lite"/>
    </source>
</evidence>
<evidence type="ECO:0000313" key="2">
    <source>
        <dbReference type="EMBL" id="KAK0388144.1"/>
    </source>
</evidence>
<accession>A0AA39L8V1</accession>
<feature type="region of interest" description="Disordered" evidence="1">
    <location>
        <begin position="149"/>
        <end position="241"/>
    </location>
</feature>
<organism evidence="2 3">
    <name type="scientific">Sarocladium strictum</name>
    <name type="common">Black bundle disease fungus</name>
    <name type="synonym">Acremonium strictum</name>
    <dbReference type="NCBI Taxonomy" id="5046"/>
    <lineage>
        <taxon>Eukaryota</taxon>
        <taxon>Fungi</taxon>
        <taxon>Dikarya</taxon>
        <taxon>Ascomycota</taxon>
        <taxon>Pezizomycotina</taxon>
        <taxon>Sordariomycetes</taxon>
        <taxon>Hypocreomycetidae</taxon>
        <taxon>Hypocreales</taxon>
        <taxon>Sarocladiaceae</taxon>
        <taxon>Sarocladium</taxon>
    </lineage>
</organism>